<evidence type="ECO:0000256" key="7">
    <source>
        <dbReference type="ARBA" id="ARBA00025246"/>
    </source>
</evidence>
<comment type="similarity">
    <text evidence="3 8">Belongs to the class-II aminoacyl-tRNA synthetase family. HisZ subfamily.</text>
</comment>
<dbReference type="Pfam" id="PF13393">
    <property type="entry name" value="tRNA-synt_His"/>
    <property type="match status" value="1"/>
</dbReference>
<dbReference type="InterPro" id="IPR045864">
    <property type="entry name" value="aa-tRNA-synth_II/BPL/LPL"/>
</dbReference>
<comment type="pathway">
    <text evidence="2 8">Amino-acid biosynthesis; L-histidine biosynthesis; L-histidine from 5-phospho-alpha-D-ribose 1-diphosphate: step 1/9.</text>
</comment>
<dbReference type="EMBL" id="ACJM01000006">
    <property type="protein sequence ID" value="EEG77690.1"/>
    <property type="molecule type" value="Genomic_DNA"/>
</dbReference>
<feature type="binding site" evidence="9">
    <location>
        <begin position="83"/>
        <end position="85"/>
    </location>
    <ligand>
        <name>L-histidine</name>
        <dbReference type="ChEBI" id="CHEBI:57595"/>
    </ligand>
</feature>
<keyword evidence="8" id="KW-0028">Amino-acid biosynthesis</keyword>
<evidence type="ECO:0000259" key="10">
    <source>
        <dbReference type="PROSITE" id="PS50862"/>
    </source>
</evidence>
<dbReference type="GO" id="GO:0140096">
    <property type="term" value="F:catalytic activity, acting on a protein"/>
    <property type="evidence" value="ECO:0007669"/>
    <property type="project" value="UniProtKB-ARBA"/>
</dbReference>
<dbReference type="PROSITE" id="PS50862">
    <property type="entry name" value="AA_TRNA_LIGASE_II"/>
    <property type="match status" value="1"/>
</dbReference>
<reference evidence="11 12" key="1">
    <citation type="submission" date="2009-02" db="EMBL/GenBank/DDBJ databases">
        <title>Sequencing of the draft genome and assembly of Dethiobacter alkaliphilus AHT 1.</title>
        <authorList>
            <consortium name="US DOE Joint Genome Institute (JGI-PGF)"/>
            <person name="Lucas S."/>
            <person name="Copeland A."/>
            <person name="Lapidus A."/>
            <person name="Glavina del Rio T."/>
            <person name="Dalin E."/>
            <person name="Tice H."/>
            <person name="Bruce D."/>
            <person name="Goodwin L."/>
            <person name="Pitluck S."/>
            <person name="Larimer F."/>
            <person name="Land M.L."/>
            <person name="Hauser L."/>
            <person name="Muyzer G."/>
        </authorList>
    </citation>
    <scope>NUCLEOTIDE SEQUENCE [LARGE SCALE GENOMIC DNA]</scope>
    <source>
        <strain evidence="11 12">AHT 1</strain>
    </source>
</reference>
<name>C0GG01_DETAL</name>
<evidence type="ECO:0000313" key="11">
    <source>
        <dbReference type="EMBL" id="EEG77690.1"/>
    </source>
</evidence>
<dbReference type="NCBIfam" id="TIGR00443">
    <property type="entry name" value="hisZ_biosyn_reg"/>
    <property type="match status" value="1"/>
</dbReference>
<dbReference type="InterPro" id="IPR006195">
    <property type="entry name" value="aa-tRNA-synth_II"/>
</dbReference>
<keyword evidence="11" id="KW-0030">Aminoacyl-tRNA synthetase</keyword>
<keyword evidence="8" id="KW-0368">Histidine biosynthesis</keyword>
<feature type="binding site" evidence="9">
    <location>
        <position position="131"/>
    </location>
    <ligand>
        <name>L-histidine</name>
        <dbReference type="ChEBI" id="CHEBI:57595"/>
    </ligand>
</feature>
<evidence type="ECO:0000313" key="12">
    <source>
        <dbReference type="Proteomes" id="UP000006443"/>
    </source>
</evidence>
<dbReference type="PANTHER" id="PTHR43707">
    <property type="entry name" value="HISTIDYL-TRNA SYNTHETASE"/>
    <property type="match status" value="1"/>
</dbReference>
<dbReference type="SUPFAM" id="SSF55681">
    <property type="entry name" value="Class II aaRS and biotin synthetases"/>
    <property type="match status" value="1"/>
</dbReference>
<dbReference type="InterPro" id="IPR004517">
    <property type="entry name" value="HisZ"/>
</dbReference>
<keyword evidence="6 8" id="KW-0963">Cytoplasm</keyword>
<feature type="binding site" evidence="9">
    <location>
        <position position="113"/>
    </location>
    <ligand>
        <name>L-histidine</name>
        <dbReference type="ChEBI" id="CHEBI:57595"/>
    </ligand>
</feature>
<dbReference type="eggNOG" id="COG0124">
    <property type="taxonomic scope" value="Bacteria"/>
</dbReference>
<dbReference type="AlphaFoldDB" id="C0GG01"/>
<dbReference type="InterPro" id="IPR004516">
    <property type="entry name" value="HisRS/HisZ"/>
</dbReference>
<dbReference type="PIRSF" id="PIRSF001549">
    <property type="entry name" value="His-tRNA_synth"/>
    <property type="match status" value="1"/>
</dbReference>
<comment type="function">
    <text evidence="7 8">Required for the first step of histidine biosynthesis. May allow the feedback regulation of ATP phosphoribosyltransferase activity by histidine.</text>
</comment>
<dbReference type="GO" id="GO:0006427">
    <property type="term" value="P:histidyl-tRNA aminoacylation"/>
    <property type="evidence" value="ECO:0007669"/>
    <property type="project" value="TreeGrafter"/>
</dbReference>
<comment type="subunit">
    <text evidence="4 8">Heteromultimer composed of HisG and HisZ subunits.</text>
</comment>
<evidence type="ECO:0000256" key="4">
    <source>
        <dbReference type="ARBA" id="ARBA00011496"/>
    </source>
</evidence>
<evidence type="ECO:0000256" key="5">
    <source>
        <dbReference type="ARBA" id="ARBA00020397"/>
    </source>
</evidence>
<dbReference type="Proteomes" id="UP000006443">
    <property type="component" value="Unassembled WGS sequence"/>
</dbReference>
<dbReference type="UniPathway" id="UPA00031">
    <property type="reaction ID" value="UER00006"/>
</dbReference>
<dbReference type="STRING" id="555088.DealDRAFT_1410"/>
<evidence type="ECO:0000256" key="1">
    <source>
        <dbReference type="ARBA" id="ARBA00004496"/>
    </source>
</evidence>
<dbReference type="Gene3D" id="3.30.930.10">
    <property type="entry name" value="Bira Bifunctional Protein, Domain 2"/>
    <property type="match status" value="1"/>
</dbReference>
<accession>C0GG01</accession>
<evidence type="ECO:0000256" key="8">
    <source>
        <dbReference type="HAMAP-Rule" id="MF_00125"/>
    </source>
</evidence>
<comment type="miscellaneous">
    <text evidence="8">This function is generally fulfilled by the C-terminal part of HisG, which is missing in some bacteria such as this one.</text>
</comment>
<evidence type="ECO:0000256" key="9">
    <source>
        <dbReference type="PIRSR" id="PIRSR001549-1"/>
    </source>
</evidence>
<protein>
    <recommendedName>
        <fullName evidence="5 8">ATP phosphoribosyltransferase regulatory subunit</fullName>
    </recommendedName>
</protein>
<feature type="binding site" evidence="9">
    <location>
        <position position="272"/>
    </location>
    <ligand>
        <name>L-histidine</name>
        <dbReference type="ChEBI" id="CHEBI:57595"/>
    </ligand>
</feature>
<organism evidence="11 12">
    <name type="scientific">Dethiobacter alkaliphilus AHT 1</name>
    <dbReference type="NCBI Taxonomy" id="555088"/>
    <lineage>
        <taxon>Bacteria</taxon>
        <taxon>Bacillati</taxon>
        <taxon>Bacillota</taxon>
        <taxon>Dethiobacteria</taxon>
        <taxon>Dethiobacterales</taxon>
        <taxon>Dethiobacteraceae</taxon>
        <taxon>Dethiobacter</taxon>
    </lineage>
</organism>
<dbReference type="CDD" id="cd00773">
    <property type="entry name" value="HisRS-like_core"/>
    <property type="match status" value="1"/>
</dbReference>
<keyword evidence="11" id="KW-0436">Ligase</keyword>
<dbReference type="GO" id="GO:0000105">
    <property type="term" value="P:L-histidine biosynthetic process"/>
    <property type="evidence" value="ECO:0007669"/>
    <property type="project" value="UniProtKB-UniRule"/>
</dbReference>
<dbReference type="PANTHER" id="PTHR43707:SF1">
    <property type="entry name" value="HISTIDINE--TRNA LIGASE, MITOCHONDRIAL-RELATED"/>
    <property type="match status" value="1"/>
</dbReference>
<dbReference type="GO" id="GO:0016740">
    <property type="term" value="F:transferase activity"/>
    <property type="evidence" value="ECO:0007669"/>
    <property type="project" value="UniProtKB-ARBA"/>
</dbReference>
<feature type="binding site" evidence="9">
    <location>
        <begin position="276"/>
        <end position="277"/>
    </location>
    <ligand>
        <name>L-histidine</name>
        <dbReference type="ChEBI" id="CHEBI:57595"/>
    </ligand>
</feature>
<proteinExistence type="inferred from homology"/>
<feature type="domain" description="Aminoacyl-transfer RNA synthetases class-II family profile" evidence="10">
    <location>
        <begin position="1"/>
        <end position="334"/>
    </location>
</feature>
<evidence type="ECO:0000256" key="6">
    <source>
        <dbReference type="ARBA" id="ARBA00022490"/>
    </source>
</evidence>
<dbReference type="RefSeq" id="WP_008516140.1">
    <property type="nucleotide sequence ID" value="NZ_ACJM01000006.1"/>
</dbReference>
<evidence type="ECO:0000256" key="3">
    <source>
        <dbReference type="ARBA" id="ARBA00005539"/>
    </source>
</evidence>
<dbReference type="GO" id="GO:0004821">
    <property type="term" value="F:histidine-tRNA ligase activity"/>
    <property type="evidence" value="ECO:0007669"/>
    <property type="project" value="TreeGrafter"/>
</dbReference>
<sequence length="411" mass="44898">MNDKMKRLLTPEGVRDLLPGLARQKRELEGKIQEIFGRWGYREVATPAFEYSANFVAEMKADLEDKVYRFPDERGRTLVLRPDFTLPLARVAATHLAGGPKPLRLCYGGSIYRYASSQQGKQREQTQAGVELIGIAGAGADAEVMALAADVLQELGLQEFTLCLGHAGFLETLLNAHGVEAEDRENIIVYFNKKDFVSLKEMVGSLDISQEAKDAILRVPHLRGGKEVLEAAAALVPAGEAAGPLAVLEEAWDVLEDYGVTRFITLDLGLVRMMDYYTGIVFEGYTGGLGYPICGGGRYDQLLENFGPELPAVGFALNIDHLLTKLQRLKKLAPQNRPVFVGYGEDGRAAALLAAQRLRQAGDEVLVDMAPRSAEEAKELGLKLGAAQLIYHSADNTETFRLADEGRNAGC</sequence>
<feature type="binding site" evidence="9">
    <location>
        <position position="127"/>
    </location>
    <ligand>
        <name>L-histidine</name>
        <dbReference type="ChEBI" id="CHEBI:57595"/>
    </ligand>
</feature>
<evidence type="ECO:0000256" key="2">
    <source>
        <dbReference type="ARBA" id="ARBA00004667"/>
    </source>
</evidence>
<dbReference type="GO" id="GO:0005737">
    <property type="term" value="C:cytoplasm"/>
    <property type="evidence" value="ECO:0007669"/>
    <property type="project" value="UniProtKB-SubCell"/>
</dbReference>
<comment type="caution">
    <text evidence="11">The sequence shown here is derived from an EMBL/GenBank/DDBJ whole genome shotgun (WGS) entry which is preliminary data.</text>
</comment>
<dbReference type="InterPro" id="IPR041715">
    <property type="entry name" value="HisRS-like_core"/>
</dbReference>
<gene>
    <name evidence="8" type="primary">hisZ</name>
    <name evidence="11" type="ORF">DealDRAFT_1410</name>
</gene>
<dbReference type="HAMAP" id="MF_00125">
    <property type="entry name" value="HisZ"/>
    <property type="match status" value="1"/>
</dbReference>
<comment type="subcellular location">
    <subcellularLocation>
        <location evidence="1 8">Cytoplasm</location>
    </subcellularLocation>
</comment>
<dbReference type="OrthoDB" id="9800814at2"/>
<keyword evidence="12" id="KW-1185">Reference proteome</keyword>